<evidence type="ECO:0000313" key="2">
    <source>
        <dbReference type="Proteomes" id="UP001367508"/>
    </source>
</evidence>
<sequence length="101" mass="11534">MVVTGVSLFSHVLFCQEPSYPYHGFTLSHVIGSGSCNGRGSRKKRTVQWRKRHVGEKGGEVIEERFKGMFGIIKDFPYAKYHAGGKSNIEDIFPPSYFEWF</sequence>
<evidence type="ECO:0000313" key="1">
    <source>
        <dbReference type="EMBL" id="KAK7360140.1"/>
    </source>
</evidence>
<dbReference type="Proteomes" id="UP001367508">
    <property type="component" value="Unassembled WGS sequence"/>
</dbReference>
<comment type="caution">
    <text evidence="1">The sequence shown here is derived from an EMBL/GenBank/DDBJ whole genome shotgun (WGS) entry which is preliminary data.</text>
</comment>
<dbReference type="AlphaFoldDB" id="A0AAN9R2R4"/>
<gene>
    <name evidence="1" type="ORF">VNO77_02119</name>
</gene>
<name>A0AAN9R2R4_CANGL</name>
<dbReference type="EMBL" id="JAYMYQ010000001">
    <property type="protein sequence ID" value="KAK7360140.1"/>
    <property type="molecule type" value="Genomic_DNA"/>
</dbReference>
<keyword evidence="2" id="KW-1185">Reference proteome</keyword>
<accession>A0AAN9R2R4</accession>
<proteinExistence type="predicted"/>
<organism evidence="1 2">
    <name type="scientific">Canavalia gladiata</name>
    <name type="common">Sword bean</name>
    <name type="synonym">Dolichos gladiatus</name>
    <dbReference type="NCBI Taxonomy" id="3824"/>
    <lineage>
        <taxon>Eukaryota</taxon>
        <taxon>Viridiplantae</taxon>
        <taxon>Streptophyta</taxon>
        <taxon>Embryophyta</taxon>
        <taxon>Tracheophyta</taxon>
        <taxon>Spermatophyta</taxon>
        <taxon>Magnoliopsida</taxon>
        <taxon>eudicotyledons</taxon>
        <taxon>Gunneridae</taxon>
        <taxon>Pentapetalae</taxon>
        <taxon>rosids</taxon>
        <taxon>fabids</taxon>
        <taxon>Fabales</taxon>
        <taxon>Fabaceae</taxon>
        <taxon>Papilionoideae</taxon>
        <taxon>50 kb inversion clade</taxon>
        <taxon>NPAAA clade</taxon>
        <taxon>indigoferoid/millettioid clade</taxon>
        <taxon>Phaseoleae</taxon>
        <taxon>Canavalia</taxon>
    </lineage>
</organism>
<reference evidence="1 2" key="1">
    <citation type="submission" date="2024-01" db="EMBL/GenBank/DDBJ databases">
        <title>The genomes of 5 underutilized Papilionoideae crops provide insights into root nodulation and disease resistanc.</title>
        <authorList>
            <person name="Jiang F."/>
        </authorList>
    </citation>
    <scope>NUCLEOTIDE SEQUENCE [LARGE SCALE GENOMIC DNA]</scope>
    <source>
        <strain evidence="1">LVBAO_FW01</strain>
        <tissue evidence="1">Leaves</tissue>
    </source>
</reference>
<protein>
    <submittedName>
        <fullName evidence="1">Uncharacterized protein</fullName>
    </submittedName>
</protein>